<feature type="domain" description="UPF0033" evidence="1">
    <location>
        <begin position="27"/>
        <end position="94"/>
    </location>
</feature>
<organism evidence="2 3">
    <name type="scientific">Buchnera aphidicola</name>
    <name type="common">Therioaphis trifolii</name>
    <dbReference type="NCBI Taxonomy" id="1241884"/>
    <lineage>
        <taxon>Bacteria</taxon>
        <taxon>Pseudomonadati</taxon>
        <taxon>Pseudomonadota</taxon>
        <taxon>Gammaproteobacteria</taxon>
        <taxon>Enterobacterales</taxon>
        <taxon>Erwiniaceae</taxon>
        <taxon>Buchnera</taxon>
    </lineage>
</organism>
<evidence type="ECO:0000259" key="1">
    <source>
        <dbReference type="Pfam" id="PF01206"/>
    </source>
</evidence>
<name>A0A4D6YMB2_9GAMM</name>
<dbReference type="Pfam" id="PF01206">
    <property type="entry name" value="TusA"/>
    <property type="match status" value="1"/>
</dbReference>
<accession>A0A4D6YMB2</accession>
<gene>
    <name evidence="2" type="ORF">D9V81_01495</name>
</gene>
<dbReference type="SUPFAM" id="SSF64307">
    <property type="entry name" value="SirA-like"/>
    <property type="match status" value="1"/>
</dbReference>
<evidence type="ECO:0000313" key="3">
    <source>
        <dbReference type="Proteomes" id="UP000298603"/>
    </source>
</evidence>
<dbReference type="AlphaFoldDB" id="A0A4D6YMB2"/>
<dbReference type="InterPro" id="IPR001455">
    <property type="entry name" value="TusA-like"/>
</dbReference>
<sequence length="95" mass="11627">MAIFKNINFIILKKIIFNKKYMLLKIFNLTKFKCPDTIIMVRKIIRNIHKKNIILILSNDISTKWDIPLFCKFMKYKLIKKKINNKPYQFFIQKK</sequence>
<dbReference type="Proteomes" id="UP000298603">
    <property type="component" value="Chromosome"/>
</dbReference>
<dbReference type="EMBL" id="CP032996">
    <property type="protein sequence ID" value="QCI27280.1"/>
    <property type="molecule type" value="Genomic_DNA"/>
</dbReference>
<dbReference type="Gene3D" id="3.30.110.40">
    <property type="entry name" value="TusA-like domain"/>
    <property type="match status" value="1"/>
</dbReference>
<evidence type="ECO:0000313" key="2">
    <source>
        <dbReference type="EMBL" id="QCI27280.1"/>
    </source>
</evidence>
<dbReference type="GO" id="GO:0016740">
    <property type="term" value="F:transferase activity"/>
    <property type="evidence" value="ECO:0007669"/>
    <property type="project" value="UniProtKB-KW"/>
</dbReference>
<dbReference type="InterPro" id="IPR036868">
    <property type="entry name" value="TusA-like_sf"/>
</dbReference>
<keyword evidence="2" id="KW-0808">Transferase</keyword>
<proteinExistence type="predicted"/>
<reference evidence="2 3" key="1">
    <citation type="submission" date="2018-10" db="EMBL/GenBank/DDBJ databases">
        <title>Comparative functional genomics of the obligate endosymbiont Buchnera aphidicola.</title>
        <authorList>
            <person name="Chong R.A."/>
        </authorList>
    </citation>
    <scope>NUCLEOTIDE SEQUENCE [LARGE SCALE GENOMIC DNA]</scope>
    <source>
        <strain evidence="2 3">Tma</strain>
    </source>
</reference>
<protein>
    <submittedName>
        <fullName evidence="2">Sulfurtransferase TusA</fullName>
    </submittedName>
</protein>
<keyword evidence="3" id="KW-1185">Reference proteome</keyword>